<dbReference type="InterPro" id="IPR007791">
    <property type="entry name" value="DjlA_N"/>
</dbReference>
<dbReference type="RefSeq" id="WP_085121841.1">
    <property type="nucleotide sequence ID" value="NZ_FWZX01000004.1"/>
</dbReference>
<keyword evidence="3" id="KW-1185">Reference proteome</keyword>
<reference evidence="2 3" key="1">
    <citation type="submission" date="2017-04" db="EMBL/GenBank/DDBJ databases">
        <authorList>
            <person name="Afonso C.L."/>
            <person name="Miller P.J."/>
            <person name="Scott M.A."/>
            <person name="Spackman E."/>
            <person name="Goraichik I."/>
            <person name="Dimitrov K.M."/>
            <person name="Suarez D.L."/>
            <person name="Swayne D.E."/>
        </authorList>
    </citation>
    <scope>NUCLEOTIDE SEQUENCE [LARGE SCALE GENOMIC DNA]</scope>
    <source>
        <strain evidence="2 3">USBA 355</strain>
    </source>
</reference>
<feature type="domain" description="Co-chaperone DjlA N-terminal" evidence="1">
    <location>
        <begin position="9"/>
        <end position="126"/>
    </location>
</feature>
<dbReference type="Proteomes" id="UP000192917">
    <property type="component" value="Unassembled WGS sequence"/>
</dbReference>
<evidence type="ECO:0000313" key="2">
    <source>
        <dbReference type="EMBL" id="SMF08471.1"/>
    </source>
</evidence>
<proteinExistence type="predicted"/>
<dbReference type="Pfam" id="PF05099">
    <property type="entry name" value="TerB"/>
    <property type="match status" value="1"/>
</dbReference>
<evidence type="ECO:0000313" key="3">
    <source>
        <dbReference type="Proteomes" id="UP000192917"/>
    </source>
</evidence>
<dbReference type="SUPFAM" id="SSF158682">
    <property type="entry name" value="TerB-like"/>
    <property type="match status" value="1"/>
</dbReference>
<evidence type="ECO:0000259" key="1">
    <source>
        <dbReference type="Pfam" id="PF05099"/>
    </source>
</evidence>
<dbReference type="Gene3D" id="1.10.3680.10">
    <property type="entry name" value="TerB-like"/>
    <property type="match status" value="1"/>
</dbReference>
<organism evidence="2 3">
    <name type="scientific">Tistlia consotensis USBA 355</name>
    <dbReference type="NCBI Taxonomy" id="560819"/>
    <lineage>
        <taxon>Bacteria</taxon>
        <taxon>Pseudomonadati</taxon>
        <taxon>Pseudomonadota</taxon>
        <taxon>Alphaproteobacteria</taxon>
        <taxon>Rhodospirillales</taxon>
        <taxon>Rhodovibrionaceae</taxon>
        <taxon>Tistlia</taxon>
    </lineage>
</organism>
<dbReference type="EMBL" id="FWZX01000004">
    <property type="protein sequence ID" value="SMF08471.1"/>
    <property type="molecule type" value="Genomic_DNA"/>
</dbReference>
<dbReference type="STRING" id="560819.SAMN05428998_104137"/>
<name>A0A1Y6BMK0_9PROT</name>
<sequence length="137" mass="14719">MSQQLDAHSALIYTMVLASAADSEMTSPEVGVMSEIIKLLPVFKGYDLSKLSSTAAACAELLADENGLDEALDRIDRGLPEKLRETAYALAVDVVAADGTASQEELRLLEMLRHKIGVGRLEAAAIERGAGARYRKL</sequence>
<protein>
    <submittedName>
        <fullName evidence="2">Tellurite resistance protein</fullName>
    </submittedName>
</protein>
<accession>A0A1Y6BMK0</accession>
<dbReference type="InterPro" id="IPR029024">
    <property type="entry name" value="TerB-like"/>
</dbReference>
<dbReference type="AlphaFoldDB" id="A0A1Y6BMK0"/>
<dbReference type="CDD" id="cd07176">
    <property type="entry name" value="terB"/>
    <property type="match status" value="1"/>
</dbReference>
<gene>
    <name evidence="2" type="ORF">SAMN05428998_104137</name>
</gene>